<dbReference type="InterPro" id="IPR011067">
    <property type="entry name" value="Plasmid_toxin/cell-grow_inhib"/>
</dbReference>
<keyword evidence="3" id="KW-0678">Repressor</keyword>
<gene>
    <name evidence="8" type="ORF">HN018_01765</name>
</gene>
<sequence>MARLDVHPMPGEGEGYVVDVQAELLAHLSTRVVVPLMPEEKATRPISELNPIFEIKGKPHVMVTQALSAVSGRELKRAVASLDAQHDRITRALDLLLVGF</sequence>
<evidence type="ECO:0000256" key="6">
    <source>
        <dbReference type="ARBA" id="ARBA00029628"/>
    </source>
</evidence>
<dbReference type="GO" id="GO:0008657">
    <property type="term" value="F:DNA topoisomerase type II (double strand cut, ATP-hydrolyzing) inhibitor activity"/>
    <property type="evidence" value="ECO:0007669"/>
    <property type="project" value="InterPro"/>
</dbReference>
<comment type="similarity">
    <text evidence="1">Belongs to the CcdB toxin family.</text>
</comment>
<evidence type="ECO:0000256" key="1">
    <source>
        <dbReference type="ARBA" id="ARBA00005230"/>
    </source>
</evidence>
<dbReference type="AlphaFoldDB" id="A0A6M8H6B4"/>
<accession>A0A6M8H6B4</accession>
<dbReference type="SUPFAM" id="SSF50118">
    <property type="entry name" value="Cell growth inhibitor/plasmid maintenance toxic component"/>
    <property type="match status" value="1"/>
</dbReference>
<name>A0A6M8H6B4_9PROT</name>
<reference evidence="8 9" key="1">
    <citation type="journal article" date="2014" name="World J. Microbiol. Biotechnol.">
        <title>Biodiversity and physiological characteristics of Antarctic and Arctic lichens-associated bacteria.</title>
        <authorList>
            <person name="Lee Y.M."/>
            <person name="Kim E.H."/>
            <person name="Lee H.K."/>
            <person name="Hong S.G."/>
        </authorList>
    </citation>
    <scope>NUCLEOTIDE SEQUENCE [LARGE SCALE GENOMIC DNA]</scope>
    <source>
        <strain evidence="8 9">PAMC 26569</strain>
    </source>
</reference>
<evidence type="ECO:0000256" key="3">
    <source>
        <dbReference type="ARBA" id="ARBA00022491"/>
    </source>
</evidence>
<evidence type="ECO:0000256" key="7">
    <source>
        <dbReference type="ARBA" id="ARBA00033135"/>
    </source>
</evidence>
<dbReference type="KEGG" id="lck:HN018_01765"/>
<evidence type="ECO:0000313" key="8">
    <source>
        <dbReference type="EMBL" id="QKE88941.1"/>
    </source>
</evidence>
<dbReference type="Pfam" id="PF01845">
    <property type="entry name" value="CcdB"/>
    <property type="match status" value="1"/>
</dbReference>
<proteinExistence type="inferred from homology"/>
<dbReference type="InterPro" id="IPR002712">
    <property type="entry name" value="CcdB"/>
</dbReference>
<evidence type="ECO:0000256" key="4">
    <source>
        <dbReference type="ARBA" id="ARBA00023015"/>
    </source>
</evidence>
<dbReference type="EMBL" id="CP053708">
    <property type="protein sequence ID" value="QKE88941.1"/>
    <property type="molecule type" value="Genomic_DNA"/>
</dbReference>
<protein>
    <recommendedName>
        <fullName evidence="2">Toxin CcdB</fullName>
    </recommendedName>
    <alternativeName>
        <fullName evidence="7">Cytotoxic protein CcdB</fullName>
    </alternativeName>
    <alternativeName>
        <fullName evidence="6">Protein LetD</fullName>
    </alternativeName>
</protein>
<organism evidence="8 9">
    <name type="scientific">Lichenicola cladoniae</name>
    <dbReference type="NCBI Taxonomy" id="1484109"/>
    <lineage>
        <taxon>Bacteria</taxon>
        <taxon>Pseudomonadati</taxon>
        <taxon>Pseudomonadota</taxon>
        <taxon>Alphaproteobacteria</taxon>
        <taxon>Acetobacterales</taxon>
        <taxon>Acetobacteraceae</taxon>
        <taxon>Lichenicola</taxon>
    </lineage>
</organism>
<keyword evidence="4" id="KW-0805">Transcription regulation</keyword>
<dbReference type="RefSeq" id="WP_171836125.1">
    <property type="nucleotide sequence ID" value="NZ_CP053708.1"/>
</dbReference>
<dbReference type="GO" id="GO:0006276">
    <property type="term" value="P:plasmid maintenance"/>
    <property type="evidence" value="ECO:0007669"/>
    <property type="project" value="InterPro"/>
</dbReference>
<evidence type="ECO:0000256" key="5">
    <source>
        <dbReference type="ARBA" id="ARBA00023163"/>
    </source>
</evidence>
<dbReference type="Gene3D" id="2.30.30.110">
    <property type="match status" value="1"/>
</dbReference>
<dbReference type="Proteomes" id="UP000500767">
    <property type="component" value="Chromosome"/>
</dbReference>
<keyword evidence="9" id="KW-1185">Reference proteome</keyword>
<keyword evidence="5" id="KW-0804">Transcription</keyword>
<evidence type="ECO:0000313" key="9">
    <source>
        <dbReference type="Proteomes" id="UP000500767"/>
    </source>
</evidence>
<evidence type="ECO:0000256" key="2">
    <source>
        <dbReference type="ARBA" id="ARBA00015075"/>
    </source>
</evidence>